<name>A0A370FSQ3_9BURK</name>
<feature type="chain" id="PRO_5016696985" evidence="1">
    <location>
        <begin position="33"/>
        <end position="373"/>
    </location>
</feature>
<sequence length="373" mass="39370">MLSPTTTALRIGFARLALGLAAALAALAPAHAQAPAKPLKPVTIALGTQVVNVTYPWLTLPIALGYWKEEGYDVKVVTVGGSLQGIQQMVAGGVEFAQVNSTGLIQANTDNNVAVRGLMGTGVIDWGIGVTQDGPIKSVTDLKGKKIGIFSLGTGGVPLLKGYLRSNGIDPDKDVQIIATGAGAPALEALKSDRVQALMFWGSALTGFQNAGTPLRVLYAPAWRALPDFTFATMQKTIDADPAMVEAISRGAAKATLFAWTNPDCARRIHWKNFPSTKPTGADEATLAKWDLALLNTQLDTMKAAHAMNGGKLIGAMDPAAYGRMQDFMQGEGLIKRTVPVESMLYLKPGFVEAINRFDHQAVIDAAKACKAG</sequence>
<dbReference type="AlphaFoldDB" id="A0A370FSQ3"/>
<dbReference type="Proteomes" id="UP000255265">
    <property type="component" value="Unassembled WGS sequence"/>
</dbReference>
<dbReference type="STRING" id="433924.NS331_18385"/>
<reference evidence="3 4" key="1">
    <citation type="submission" date="2018-07" db="EMBL/GenBank/DDBJ databases">
        <title>Genomic Encyclopedia of Type Strains, Phase IV (KMG-IV): sequencing the most valuable type-strain genomes for metagenomic binning, comparative biology and taxonomic classification.</title>
        <authorList>
            <person name="Goeker M."/>
        </authorList>
    </citation>
    <scope>NUCLEOTIDE SEQUENCE [LARGE SCALE GENOMIC DNA]</scope>
    <source>
        <strain evidence="3 4">DSM 21352</strain>
    </source>
</reference>
<protein>
    <submittedName>
        <fullName evidence="3">NitT/TauT family transport system substrate-binding protein</fullName>
    </submittedName>
</protein>
<evidence type="ECO:0000313" key="3">
    <source>
        <dbReference type="EMBL" id="RDI29389.1"/>
    </source>
</evidence>
<keyword evidence="4" id="KW-1185">Reference proteome</keyword>
<dbReference type="OrthoDB" id="8713025at2"/>
<comment type="caution">
    <text evidence="3">The sequence shown here is derived from an EMBL/GenBank/DDBJ whole genome shotgun (WGS) entry which is preliminary data.</text>
</comment>
<evidence type="ECO:0000256" key="1">
    <source>
        <dbReference type="SAM" id="SignalP"/>
    </source>
</evidence>
<feature type="domain" description="SsuA/THI5-like" evidence="2">
    <location>
        <begin position="63"/>
        <end position="265"/>
    </location>
</feature>
<keyword evidence="1" id="KW-0732">Signal</keyword>
<evidence type="ECO:0000313" key="4">
    <source>
        <dbReference type="Proteomes" id="UP000255265"/>
    </source>
</evidence>
<proteinExistence type="predicted"/>
<dbReference type="RefSeq" id="WP_114801985.1">
    <property type="nucleotide sequence ID" value="NZ_QQAV01000001.1"/>
</dbReference>
<dbReference type="SUPFAM" id="SSF53850">
    <property type="entry name" value="Periplasmic binding protein-like II"/>
    <property type="match status" value="1"/>
</dbReference>
<feature type="signal peptide" evidence="1">
    <location>
        <begin position="1"/>
        <end position="32"/>
    </location>
</feature>
<accession>A0A370FSQ3</accession>
<dbReference type="PANTHER" id="PTHR30024">
    <property type="entry name" value="ALIPHATIC SULFONATES-BINDING PROTEIN-RELATED"/>
    <property type="match status" value="1"/>
</dbReference>
<dbReference type="Gene3D" id="3.40.190.10">
    <property type="entry name" value="Periplasmic binding protein-like II"/>
    <property type="match status" value="2"/>
</dbReference>
<evidence type="ECO:0000259" key="2">
    <source>
        <dbReference type="Pfam" id="PF09084"/>
    </source>
</evidence>
<gene>
    <name evidence="3" type="ORF">DFR41_1011145</name>
</gene>
<dbReference type="EMBL" id="QQAV01000001">
    <property type="protein sequence ID" value="RDI29389.1"/>
    <property type="molecule type" value="Genomic_DNA"/>
</dbReference>
<dbReference type="Pfam" id="PF09084">
    <property type="entry name" value="NMT1"/>
    <property type="match status" value="1"/>
</dbReference>
<organism evidence="3 4">
    <name type="scientific">Pseudacidovorax intermedius</name>
    <dbReference type="NCBI Taxonomy" id="433924"/>
    <lineage>
        <taxon>Bacteria</taxon>
        <taxon>Pseudomonadati</taxon>
        <taxon>Pseudomonadota</taxon>
        <taxon>Betaproteobacteria</taxon>
        <taxon>Burkholderiales</taxon>
        <taxon>Comamonadaceae</taxon>
        <taxon>Pseudacidovorax</taxon>
    </lineage>
</organism>
<dbReference type="InterPro" id="IPR015168">
    <property type="entry name" value="SsuA/THI5"/>
</dbReference>